<reference evidence="1 2" key="1">
    <citation type="submission" date="2015-07" db="EMBL/GenBank/DDBJ databases">
        <title>The genome of Dufourea novaeangliae.</title>
        <authorList>
            <person name="Pan H."/>
            <person name="Kapheim K."/>
        </authorList>
    </citation>
    <scope>NUCLEOTIDE SEQUENCE [LARGE SCALE GENOMIC DNA]</scope>
    <source>
        <strain evidence="1">0120121106</strain>
        <tissue evidence="1">Whole body</tissue>
    </source>
</reference>
<dbReference type="AlphaFoldDB" id="A0A154PMI7"/>
<evidence type="ECO:0000313" key="2">
    <source>
        <dbReference type="Proteomes" id="UP000076502"/>
    </source>
</evidence>
<dbReference type="EMBL" id="KQ434980">
    <property type="protein sequence ID" value="KZC13101.1"/>
    <property type="molecule type" value="Genomic_DNA"/>
</dbReference>
<gene>
    <name evidence="1" type="ORF">WN55_05506</name>
</gene>
<dbReference type="Proteomes" id="UP000076502">
    <property type="component" value="Unassembled WGS sequence"/>
</dbReference>
<evidence type="ECO:0000313" key="1">
    <source>
        <dbReference type="EMBL" id="KZC13101.1"/>
    </source>
</evidence>
<accession>A0A154PMI7</accession>
<name>A0A154PMI7_DUFNO</name>
<organism evidence="1 2">
    <name type="scientific">Dufourea novaeangliae</name>
    <name type="common">Sweat bee</name>
    <dbReference type="NCBI Taxonomy" id="178035"/>
    <lineage>
        <taxon>Eukaryota</taxon>
        <taxon>Metazoa</taxon>
        <taxon>Ecdysozoa</taxon>
        <taxon>Arthropoda</taxon>
        <taxon>Hexapoda</taxon>
        <taxon>Insecta</taxon>
        <taxon>Pterygota</taxon>
        <taxon>Neoptera</taxon>
        <taxon>Endopterygota</taxon>
        <taxon>Hymenoptera</taxon>
        <taxon>Apocrita</taxon>
        <taxon>Aculeata</taxon>
        <taxon>Apoidea</taxon>
        <taxon>Anthophila</taxon>
        <taxon>Halictidae</taxon>
        <taxon>Rophitinae</taxon>
        <taxon>Dufourea</taxon>
    </lineage>
</organism>
<sequence>MTKDIVPSDIGLVLNRSVRPYRAVVSASIVASTQLPSFAFSMYDTKNDIIGVSPNKVLSAATVMVRLRAPWGTDFGDYATSSSILTLIFSGYYNGTITYSGTIWFQLAPHKVASKVSDVLDRFSSNPRSSNESGLMNIDVPELTPKPTVFKCKLFAR</sequence>
<keyword evidence="2" id="KW-1185">Reference proteome</keyword>
<proteinExistence type="predicted"/>
<protein>
    <submittedName>
        <fullName evidence="1">Uncharacterized protein</fullName>
    </submittedName>
</protein>